<proteinExistence type="predicted"/>
<evidence type="ECO:0000313" key="3">
    <source>
        <dbReference type="EMBL" id="KAF2747891.1"/>
    </source>
</evidence>
<dbReference type="PANTHER" id="PTHR43092">
    <property type="entry name" value="L-CYSTEINE DESULFHYDRASE"/>
    <property type="match status" value="1"/>
</dbReference>
<dbReference type="EMBL" id="MU006571">
    <property type="protein sequence ID" value="KAF2747891.1"/>
    <property type="molecule type" value="Genomic_DNA"/>
</dbReference>
<evidence type="ECO:0000259" key="2">
    <source>
        <dbReference type="Pfam" id="PF00266"/>
    </source>
</evidence>
<gene>
    <name evidence="3" type="ORF">M011DRAFT_443150</name>
</gene>
<protein>
    <submittedName>
        <fullName evidence="3">PLP-dependent transferase</fullName>
    </submittedName>
</protein>
<feature type="domain" description="Aminotransferase class V" evidence="2">
    <location>
        <begin position="75"/>
        <end position="255"/>
    </location>
</feature>
<dbReference type="GO" id="GO:0016740">
    <property type="term" value="F:transferase activity"/>
    <property type="evidence" value="ECO:0007669"/>
    <property type="project" value="UniProtKB-KW"/>
</dbReference>
<dbReference type="InterPro" id="IPR015421">
    <property type="entry name" value="PyrdxlP-dep_Trfase_major"/>
</dbReference>
<dbReference type="PANTHER" id="PTHR43092:SF2">
    <property type="entry name" value="HERCYNYLCYSTEINE SULFOXIDE LYASE"/>
    <property type="match status" value="1"/>
</dbReference>
<evidence type="ECO:0000256" key="1">
    <source>
        <dbReference type="ARBA" id="ARBA00022898"/>
    </source>
</evidence>
<sequence length="457" mass="50716">MGDTTGQQSQEQVAASGKFGSALLKEFLLDPKWKNLNHGSFGTYPKPIRTVLRNFQDTIESHPDQFIFYDYPTHLDASRHAISKLLNADVKTITFVPNATSGVNVVLRNLVFSPGDVILYTSTIYGGCYKSVEYITETTPAEKACVEYVFPVEDEDLVKKFAEKIKEVEKEGKRVKVAVFDTVVSMPGVRLPFERLTEVCKEMGVLSLIDGAHGVGHVEIDLGKLDPDFFVSNCHKWLHTPRGCAVFHVAERNQHLIRSTLPTSWGFIPLSQASAKIINPIPVVGEDKSAFIRNFEFCATIDNTPYLCVPAAIAWRESIGGEAAIRNYCTSLVQKAAAHVADVLGTEVLDNSTHTMTNCCMATVRLPLDVEELAIVSEKAGIAKGNVGFVVKEWISRTLLKDYDTSMALPFYDNSWWVRLSGQVYLEMEDFEWAAEVLQEVCSRVKAGGFVKITETA</sequence>
<dbReference type="SUPFAM" id="SSF53383">
    <property type="entry name" value="PLP-dependent transferases"/>
    <property type="match status" value="1"/>
</dbReference>
<dbReference type="InterPro" id="IPR015424">
    <property type="entry name" value="PyrdxlP-dep_Trfase"/>
</dbReference>
<evidence type="ECO:0000313" key="4">
    <source>
        <dbReference type="Proteomes" id="UP000799440"/>
    </source>
</evidence>
<dbReference type="InterPro" id="IPR000192">
    <property type="entry name" value="Aminotrans_V_dom"/>
</dbReference>
<reference evidence="3" key="1">
    <citation type="journal article" date="2020" name="Stud. Mycol.">
        <title>101 Dothideomycetes genomes: a test case for predicting lifestyles and emergence of pathogens.</title>
        <authorList>
            <person name="Haridas S."/>
            <person name="Albert R."/>
            <person name="Binder M."/>
            <person name="Bloem J."/>
            <person name="Labutti K."/>
            <person name="Salamov A."/>
            <person name="Andreopoulos B."/>
            <person name="Baker S."/>
            <person name="Barry K."/>
            <person name="Bills G."/>
            <person name="Bluhm B."/>
            <person name="Cannon C."/>
            <person name="Castanera R."/>
            <person name="Culley D."/>
            <person name="Daum C."/>
            <person name="Ezra D."/>
            <person name="Gonzalez J."/>
            <person name="Henrissat B."/>
            <person name="Kuo A."/>
            <person name="Liang C."/>
            <person name="Lipzen A."/>
            <person name="Lutzoni F."/>
            <person name="Magnuson J."/>
            <person name="Mondo S."/>
            <person name="Nolan M."/>
            <person name="Ohm R."/>
            <person name="Pangilinan J."/>
            <person name="Park H.-J."/>
            <person name="Ramirez L."/>
            <person name="Alfaro M."/>
            <person name="Sun H."/>
            <person name="Tritt A."/>
            <person name="Yoshinaga Y."/>
            <person name="Zwiers L.-H."/>
            <person name="Turgeon B."/>
            <person name="Goodwin S."/>
            <person name="Spatafora J."/>
            <person name="Crous P."/>
            <person name="Grigoriev I."/>
        </authorList>
    </citation>
    <scope>NUCLEOTIDE SEQUENCE</scope>
    <source>
        <strain evidence="3">CBS 119925</strain>
    </source>
</reference>
<keyword evidence="4" id="KW-1185">Reference proteome</keyword>
<dbReference type="AlphaFoldDB" id="A0A6A6VFC8"/>
<dbReference type="Pfam" id="PF00266">
    <property type="entry name" value="Aminotran_5"/>
    <property type="match status" value="1"/>
</dbReference>
<accession>A0A6A6VFC8</accession>
<keyword evidence="3" id="KW-0808">Transferase</keyword>
<dbReference type="Proteomes" id="UP000799440">
    <property type="component" value="Unassembled WGS sequence"/>
</dbReference>
<organism evidence="3 4">
    <name type="scientific">Sporormia fimetaria CBS 119925</name>
    <dbReference type="NCBI Taxonomy" id="1340428"/>
    <lineage>
        <taxon>Eukaryota</taxon>
        <taxon>Fungi</taxon>
        <taxon>Dikarya</taxon>
        <taxon>Ascomycota</taxon>
        <taxon>Pezizomycotina</taxon>
        <taxon>Dothideomycetes</taxon>
        <taxon>Pleosporomycetidae</taxon>
        <taxon>Pleosporales</taxon>
        <taxon>Sporormiaceae</taxon>
        <taxon>Sporormia</taxon>
    </lineage>
</organism>
<dbReference type="OrthoDB" id="5978656at2759"/>
<keyword evidence="1" id="KW-0663">Pyridoxal phosphate</keyword>
<dbReference type="Gene3D" id="3.40.640.10">
    <property type="entry name" value="Type I PLP-dependent aspartate aminotransferase-like (Major domain)"/>
    <property type="match status" value="1"/>
</dbReference>
<name>A0A6A6VFC8_9PLEO</name>